<dbReference type="Proteomes" id="UP000281498">
    <property type="component" value="Unassembled WGS sequence"/>
</dbReference>
<dbReference type="PANTHER" id="PTHR15239:SF6">
    <property type="entry name" value="RIBOSOME QUALITY CONTROL COMPLEX SUBUNIT NEMF"/>
    <property type="match status" value="1"/>
</dbReference>
<evidence type="ECO:0000313" key="8">
    <source>
        <dbReference type="Proteomes" id="UP000281498"/>
    </source>
</evidence>
<dbReference type="Gene3D" id="1.10.8.50">
    <property type="match status" value="1"/>
</dbReference>
<keyword evidence="3 5" id="KW-0694">RNA-binding</keyword>
<dbReference type="GO" id="GO:0072344">
    <property type="term" value="P:rescue of stalled ribosome"/>
    <property type="evidence" value="ECO:0007669"/>
    <property type="project" value="UniProtKB-UniRule"/>
</dbReference>
<dbReference type="GO" id="GO:0000049">
    <property type="term" value="F:tRNA binding"/>
    <property type="evidence" value="ECO:0007669"/>
    <property type="project" value="UniProtKB-UniRule"/>
</dbReference>
<feature type="domain" description="NFACT RNA-binding" evidence="6">
    <location>
        <begin position="453"/>
        <end position="541"/>
    </location>
</feature>
<dbReference type="RefSeq" id="WP_110936422.1">
    <property type="nucleotide sequence ID" value="NZ_KZ614146.1"/>
</dbReference>
<keyword evidence="2 5" id="KW-0699">rRNA-binding</keyword>
<dbReference type="InterPro" id="IPR051608">
    <property type="entry name" value="RQC_Subunit_NEMF"/>
</dbReference>
<evidence type="ECO:0000256" key="3">
    <source>
        <dbReference type="ARBA" id="ARBA00022884"/>
    </source>
</evidence>
<dbReference type="OrthoDB" id="9766163at2"/>
<dbReference type="Pfam" id="PF05833">
    <property type="entry name" value="NFACT_N"/>
    <property type="match status" value="1"/>
</dbReference>
<keyword evidence="4 5" id="KW-0648">Protein biosynthesis</keyword>
<sequence length="574" mass="66274">MSFDGIVTRAVTDDLKEKLVSGRIVKIQQPHPTDLIITVRANRRNHSLFISVNPSFARFHLTSIKLENPQEPPMFAMLLRKHLEGSMLESIQQDGLERIITFSFKGRNELGDVSYKKLILELMGRHSNLIFLDTENNNILDSIKHVPPSVSQFRTVQPGQIYIEPPHQDKLNPLEMDEDLLRKNLDFNLGKMDQQIQSQFSGLSPQIIKEILFQAKLTNRDTLPPKFLEVLKPVKERTYTPFMVTNADKDAFSVIPLEHLKGTKVHFDSIHEMLDRFFVDKSERDRVKQRAHDMERFIRNEYQKNKKKITKLEKTLNDADKAQKQQKYGELLTANMHLVKPGQTEITVVDYYDPEQNEITIPLHPQRTASVNAQQFFKKYHKLKNSIAFVKPQIRHAKEEMAYLDSLIQQVEIATTKDLEDIREELEVGGYVKKKKSKKKQKKKDSKPTVEKYLSSEGVELYVGKNNKQNEYLTNRLAHQDDTWLHTKDIPGSHVIIRSQEFGDTTLMEAANLAAYFSKSRMSGQVPVDYTLIRHVKKPNGAKPGYVTYDKQTTLFVNPDNNLVRKLAENANKG</sequence>
<dbReference type="InterPro" id="IPR008532">
    <property type="entry name" value="NFACT_RNA-bd"/>
</dbReference>
<proteinExistence type="inferred from homology"/>
<evidence type="ECO:0000313" key="7">
    <source>
        <dbReference type="EMBL" id="RKL68939.1"/>
    </source>
</evidence>
<evidence type="ECO:0000256" key="2">
    <source>
        <dbReference type="ARBA" id="ARBA00022730"/>
    </source>
</evidence>
<accession>A0A3A9K9R9</accession>
<dbReference type="HAMAP" id="MF_00844_B">
    <property type="entry name" value="RqcH_B"/>
    <property type="match status" value="1"/>
</dbReference>
<gene>
    <name evidence="5" type="primary">rqcH</name>
    <name evidence="7" type="ORF">CR203_02555</name>
</gene>
<comment type="caution">
    <text evidence="7">The sequence shown here is derived from an EMBL/GenBank/DDBJ whole genome shotgun (WGS) entry which is preliminary data.</text>
</comment>
<evidence type="ECO:0000259" key="6">
    <source>
        <dbReference type="Pfam" id="PF05670"/>
    </source>
</evidence>
<comment type="function">
    <text evidence="5">Key component of the ribosome quality control system (RQC), a ribosome-associated complex that mediates the extraction of incompletely synthesized nascent chains from stalled ribosomes and their subsequent degradation. RqcH recruits Ala-charged tRNA, and with RqcP directs the elongation of stalled nascent chains on 50S ribosomal subunits, leading to non-templated C-terminal alanine extensions (Ala tail). The Ala tail promotes nascent chain degradation. May add between 1 and at least 8 Ala residues. Binds to stalled 50S ribosomal subunits.</text>
</comment>
<dbReference type="Gene3D" id="2.30.310.10">
    <property type="entry name" value="ibrinogen binding protein from staphylococcus aureus domain"/>
    <property type="match status" value="1"/>
</dbReference>
<reference evidence="7 8" key="1">
    <citation type="submission" date="2017-10" db="EMBL/GenBank/DDBJ databases">
        <title>Bacillus sp. nov., a halophilic bacterium isolated from a Keqin Lake.</title>
        <authorList>
            <person name="Wang H."/>
        </authorList>
    </citation>
    <scope>NUCLEOTIDE SEQUENCE [LARGE SCALE GENOMIC DNA]</scope>
    <source>
        <strain evidence="7 8">KCTC 13187</strain>
    </source>
</reference>
<dbReference type="EMBL" id="PDOE01000001">
    <property type="protein sequence ID" value="RKL68939.1"/>
    <property type="molecule type" value="Genomic_DNA"/>
</dbReference>
<organism evidence="7 8">
    <name type="scientific">Salipaludibacillus neizhouensis</name>
    <dbReference type="NCBI Taxonomy" id="885475"/>
    <lineage>
        <taxon>Bacteria</taxon>
        <taxon>Bacillati</taxon>
        <taxon>Bacillota</taxon>
        <taxon>Bacilli</taxon>
        <taxon>Bacillales</taxon>
        <taxon>Bacillaceae</taxon>
    </lineage>
</organism>
<dbReference type="AlphaFoldDB" id="A0A3A9K9R9"/>
<dbReference type="FunFam" id="2.30.310.10:FF:000004">
    <property type="entry name" value="Fibronectin-binding protein A"/>
    <property type="match status" value="1"/>
</dbReference>
<dbReference type="GO" id="GO:1990112">
    <property type="term" value="C:RQC complex"/>
    <property type="evidence" value="ECO:0007669"/>
    <property type="project" value="TreeGrafter"/>
</dbReference>
<name>A0A3A9K9R9_9BACI</name>
<evidence type="ECO:0000256" key="4">
    <source>
        <dbReference type="ARBA" id="ARBA00022917"/>
    </source>
</evidence>
<keyword evidence="1 5" id="KW-0820">tRNA-binding</keyword>
<evidence type="ECO:0000256" key="1">
    <source>
        <dbReference type="ARBA" id="ARBA00022555"/>
    </source>
</evidence>
<dbReference type="GO" id="GO:0043023">
    <property type="term" value="F:ribosomal large subunit binding"/>
    <property type="evidence" value="ECO:0007669"/>
    <property type="project" value="UniProtKB-UniRule"/>
</dbReference>
<dbReference type="Pfam" id="PF05670">
    <property type="entry name" value="NFACT-R_1"/>
    <property type="match status" value="1"/>
</dbReference>
<comment type="similarity">
    <text evidence="5">Belongs to the NEMF family.</text>
</comment>
<dbReference type="Gene3D" id="3.40.970.40">
    <property type="entry name" value="fibrinogen binding protein from staphylococcus aureus domain like"/>
    <property type="match status" value="1"/>
</dbReference>
<dbReference type="PANTHER" id="PTHR15239">
    <property type="entry name" value="NUCLEAR EXPORT MEDIATOR FACTOR NEMF"/>
    <property type="match status" value="1"/>
</dbReference>
<evidence type="ECO:0000256" key="5">
    <source>
        <dbReference type="HAMAP-Rule" id="MF_00844"/>
    </source>
</evidence>
<dbReference type="GO" id="GO:0019843">
    <property type="term" value="F:rRNA binding"/>
    <property type="evidence" value="ECO:0007669"/>
    <property type="project" value="UniProtKB-UniRule"/>
</dbReference>
<comment type="subunit">
    <text evidence="5">Associates with stalled 50S ribosomal subunits. Binds to RqcP.</text>
</comment>
<protein>
    <recommendedName>
        <fullName evidence="5">Rqc2 homolog RqcH</fullName>
        <shortName evidence="5">RqcH</shortName>
    </recommendedName>
</protein>
<dbReference type="InterPro" id="IPR043682">
    <property type="entry name" value="RqcH_bacterial"/>
</dbReference>
<keyword evidence="8" id="KW-1185">Reference proteome</keyword>